<evidence type="ECO:0000313" key="2">
    <source>
        <dbReference type="EMBL" id="CAA9406320.1"/>
    </source>
</evidence>
<accession>A0A6J4P8F0</accession>
<name>A0A6J4P8F0_9ACTN</name>
<dbReference type="EMBL" id="CADCUZ010000039">
    <property type="protein sequence ID" value="CAA9406320.1"/>
    <property type="molecule type" value="Genomic_DNA"/>
</dbReference>
<feature type="non-terminal residue" evidence="2">
    <location>
        <position position="69"/>
    </location>
</feature>
<organism evidence="2">
    <name type="scientific">uncultured Rubrobacteraceae bacterium</name>
    <dbReference type="NCBI Taxonomy" id="349277"/>
    <lineage>
        <taxon>Bacteria</taxon>
        <taxon>Bacillati</taxon>
        <taxon>Actinomycetota</taxon>
        <taxon>Rubrobacteria</taxon>
        <taxon>Rubrobacterales</taxon>
        <taxon>Rubrobacteraceae</taxon>
        <taxon>environmental samples</taxon>
    </lineage>
</organism>
<gene>
    <name evidence="2" type="ORF">AVDCRST_MAG55-1019</name>
</gene>
<dbReference type="AlphaFoldDB" id="A0A6J4P8F0"/>
<evidence type="ECO:0000256" key="1">
    <source>
        <dbReference type="SAM" id="MobiDB-lite"/>
    </source>
</evidence>
<proteinExistence type="predicted"/>
<protein>
    <submittedName>
        <fullName evidence="2">Uncharacterized protein</fullName>
    </submittedName>
</protein>
<feature type="non-terminal residue" evidence="2">
    <location>
        <position position="1"/>
    </location>
</feature>
<feature type="region of interest" description="Disordered" evidence="1">
    <location>
        <begin position="1"/>
        <end position="33"/>
    </location>
</feature>
<reference evidence="2" key="1">
    <citation type="submission" date="2020-02" db="EMBL/GenBank/DDBJ databases">
        <authorList>
            <person name="Meier V. D."/>
        </authorList>
    </citation>
    <scope>NUCLEOTIDE SEQUENCE</scope>
    <source>
        <strain evidence="2">AVDCRST_MAG55</strain>
    </source>
</reference>
<sequence length="69" mass="8120">ARRPRRARRGRLRAGRGRGRWRTGRRPRWPCRSRGPRGWGHRFLSSRTGREDRSTVPRGVWCGSLTGRL</sequence>